<organism evidence="2 3">
    <name type="scientific">Trifolium medium</name>
    <dbReference type="NCBI Taxonomy" id="97028"/>
    <lineage>
        <taxon>Eukaryota</taxon>
        <taxon>Viridiplantae</taxon>
        <taxon>Streptophyta</taxon>
        <taxon>Embryophyta</taxon>
        <taxon>Tracheophyta</taxon>
        <taxon>Spermatophyta</taxon>
        <taxon>Magnoliopsida</taxon>
        <taxon>eudicotyledons</taxon>
        <taxon>Gunneridae</taxon>
        <taxon>Pentapetalae</taxon>
        <taxon>rosids</taxon>
        <taxon>fabids</taxon>
        <taxon>Fabales</taxon>
        <taxon>Fabaceae</taxon>
        <taxon>Papilionoideae</taxon>
        <taxon>50 kb inversion clade</taxon>
        <taxon>NPAAA clade</taxon>
        <taxon>Hologalegina</taxon>
        <taxon>IRL clade</taxon>
        <taxon>Trifolieae</taxon>
        <taxon>Trifolium</taxon>
    </lineage>
</organism>
<name>A0A392N5F6_9FABA</name>
<evidence type="ECO:0000256" key="1">
    <source>
        <dbReference type="SAM" id="MobiDB-lite"/>
    </source>
</evidence>
<dbReference type="AlphaFoldDB" id="A0A392N5F6"/>
<dbReference type="EMBL" id="LXQA010027236">
    <property type="protein sequence ID" value="MCH94395.1"/>
    <property type="molecule type" value="Genomic_DNA"/>
</dbReference>
<sequence length="72" mass="7634">MAGNQHEQKPRNQKHDMISTVTSASVVPIPTLDPIPILSSVSSFRGDNWSAVQAPDAKDKPAADINVSLPVG</sequence>
<keyword evidence="2" id="KW-0238">DNA-binding</keyword>
<keyword evidence="3" id="KW-1185">Reference proteome</keyword>
<evidence type="ECO:0000313" key="2">
    <source>
        <dbReference type="EMBL" id="MCH94395.1"/>
    </source>
</evidence>
<protein>
    <submittedName>
        <fullName evidence="2">Putative DNA-binding protein ESCAROLA</fullName>
    </submittedName>
</protein>
<comment type="caution">
    <text evidence="2">The sequence shown here is derived from an EMBL/GenBank/DDBJ whole genome shotgun (WGS) entry which is preliminary data.</text>
</comment>
<feature type="region of interest" description="Disordered" evidence="1">
    <location>
        <begin position="52"/>
        <end position="72"/>
    </location>
</feature>
<accession>A0A392N5F6</accession>
<evidence type="ECO:0000313" key="3">
    <source>
        <dbReference type="Proteomes" id="UP000265520"/>
    </source>
</evidence>
<dbReference type="GO" id="GO:0003677">
    <property type="term" value="F:DNA binding"/>
    <property type="evidence" value="ECO:0007669"/>
    <property type="project" value="UniProtKB-KW"/>
</dbReference>
<dbReference type="Proteomes" id="UP000265520">
    <property type="component" value="Unassembled WGS sequence"/>
</dbReference>
<gene>
    <name evidence="2" type="ORF">A2U01_0015355</name>
</gene>
<proteinExistence type="predicted"/>
<reference evidence="2 3" key="1">
    <citation type="journal article" date="2018" name="Front. Plant Sci.">
        <title>Red Clover (Trifolium pratense) and Zigzag Clover (T. medium) - A Picture of Genomic Similarities and Differences.</title>
        <authorList>
            <person name="Dluhosova J."/>
            <person name="Istvanek J."/>
            <person name="Nedelnik J."/>
            <person name="Repkova J."/>
        </authorList>
    </citation>
    <scope>NUCLEOTIDE SEQUENCE [LARGE SCALE GENOMIC DNA]</scope>
    <source>
        <strain evidence="3">cv. 10/8</strain>
        <tissue evidence="2">Leaf</tissue>
    </source>
</reference>